<sequence length="349" mass="40119">MSGKRQHFMPQFLQRGFSFDNGKKQQYTWQYRLDGKVLLANIKNVGTEGFFYSLDSDHSVDDTITDAESDFSELVVALQNHNIDNIASLDISKFISHLESRTRHIRISIQNSFSCLMENIGDAFFKKEIIIEYVTRNIISKPNKLEKLIDRQLESMTISSAMKYNLKQLMTNNVNFWLPTTVESMAEVYKPLIAEAIREKLPVVMKVGHLKALNESIFPEAKVNDYVKLEFNVISMNYDLPLGDNMVLFEVEGDRKFKPYYERSDVLRNIYLPISSRKLLCGSSKGCIPSINDLDLHIAECSSEYFISSIKDERSLEMQKLIGKNSYAISNDKIIELLSELIDGDSDWI</sequence>
<reference evidence="2" key="1">
    <citation type="submission" date="2020-03" db="EMBL/GenBank/DDBJ databases">
        <title>Genome sequences of seven Enterobacteriaceae strains isolated from Canadian wastewater treatment facilities.</title>
        <authorList>
            <person name="Huang H."/>
            <person name="Chmara J.T."/>
            <person name="Duceppe M.-O."/>
        </authorList>
    </citation>
    <scope>NUCLEOTIDE SEQUENCE [LARGE SCALE GENOMIC DNA]</scope>
    <source>
        <strain evidence="2">Biosolid 3</strain>
    </source>
</reference>
<name>A0AAE7JTL8_SERFO</name>
<dbReference type="RefSeq" id="WP_221035176.1">
    <property type="nucleotide sequence ID" value="NZ_CP054160.3"/>
</dbReference>
<dbReference type="EMBL" id="CP054160">
    <property type="protein sequence ID" value="QKJ58810.2"/>
    <property type="molecule type" value="Genomic_DNA"/>
</dbReference>
<proteinExistence type="predicted"/>
<evidence type="ECO:0000313" key="1">
    <source>
        <dbReference type="EMBL" id="QKJ58810.2"/>
    </source>
</evidence>
<dbReference type="AlphaFoldDB" id="A0AAE7JTL8"/>
<accession>A0AAE7JTL8</accession>
<dbReference type="Pfam" id="PF14022">
    <property type="entry name" value="DUF4238"/>
    <property type="match status" value="1"/>
</dbReference>
<protein>
    <submittedName>
        <fullName evidence="1">DUF4238 domain-containing protein</fullName>
    </submittedName>
</protein>
<evidence type="ECO:0000313" key="2">
    <source>
        <dbReference type="Proteomes" id="UP000503464"/>
    </source>
</evidence>
<organism evidence="1 2">
    <name type="scientific">Serratia fonticola</name>
    <dbReference type="NCBI Taxonomy" id="47917"/>
    <lineage>
        <taxon>Bacteria</taxon>
        <taxon>Pseudomonadati</taxon>
        <taxon>Pseudomonadota</taxon>
        <taxon>Gammaproteobacteria</taxon>
        <taxon>Enterobacterales</taxon>
        <taxon>Yersiniaceae</taxon>
        <taxon>Serratia</taxon>
    </lineage>
</organism>
<dbReference type="Proteomes" id="UP000503464">
    <property type="component" value="Chromosome"/>
</dbReference>
<dbReference type="InterPro" id="IPR025332">
    <property type="entry name" value="DUF4238"/>
</dbReference>
<gene>
    <name evidence="1" type="ORF">G9399_11085</name>
</gene>